<dbReference type="InterPro" id="IPR010069">
    <property type="entry name" value="CdiA_FHA1_rpt"/>
</dbReference>
<feature type="region of interest" description="Disordered" evidence="1">
    <location>
        <begin position="2373"/>
        <end position="2398"/>
    </location>
</feature>
<evidence type="ECO:0000313" key="3">
    <source>
        <dbReference type="EMBL" id="QYD72677.1"/>
    </source>
</evidence>
<dbReference type="InterPro" id="IPR025157">
    <property type="entry name" value="Hemagglutinin_rpt"/>
</dbReference>
<gene>
    <name evidence="3" type="ORF">KZJ38_23540</name>
</gene>
<dbReference type="Pfam" id="PF13332">
    <property type="entry name" value="Fil_haemagg_2"/>
    <property type="match status" value="3"/>
</dbReference>
<dbReference type="EMBL" id="CP080096">
    <property type="protein sequence ID" value="QYD72677.1"/>
    <property type="molecule type" value="Genomic_DNA"/>
</dbReference>
<feature type="compositionally biased region" description="Polar residues" evidence="1">
    <location>
        <begin position="1862"/>
        <end position="1878"/>
    </location>
</feature>
<keyword evidence="4" id="KW-1185">Reference proteome</keyword>
<dbReference type="InterPro" id="IPR012334">
    <property type="entry name" value="Pectin_lyas_fold"/>
</dbReference>
<dbReference type="RefSeq" id="WP_219802099.1">
    <property type="nucleotide sequence ID" value="NZ_CP080096.1"/>
</dbReference>
<proteinExistence type="predicted"/>
<dbReference type="SUPFAM" id="SSF51126">
    <property type="entry name" value="Pectin lyase-like"/>
    <property type="match status" value="1"/>
</dbReference>
<dbReference type="Gene3D" id="2.160.20.10">
    <property type="entry name" value="Single-stranded right-handed beta-helix, Pectin lyase-like"/>
    <property type="match status" value="1"/>
</dbReference>
<sequence length="3038" mass="300275">MNKSEYRLAQSGLRGLRGVVEDTLIALTLAAALADPARAQVVADPNGGAHRPSVVQTANGIQQVNITTPSGAGVSQNAYSQFDVPKAGVILNNSPTIVNTQQAGYVNGNPNLAPGQSARIILNQVNSNSPSQLRGYIEVAGSRAEVVVANGSGIVVDGGGFINTTRGVLTTGTPLFDGNGALTGFNVTGGLITVQGAGLNATNVDQVDLIARAVQANAAIYGNSLNVIAGANHVNHDTLAATPIAGNGSAPALAIDVAQLGGMYANRIYLVSNEYGVGVANAGVLAAQSGDFSLTAQGRVVLSGRTTASGNLSIAAAGGIANSGTTYAQQSVAVNTAADVTNRGTLAAQQNTSISAGSVNSTGTLGAGINSDGSTASSGELTVSATGMLAATGENVAGGNASLAGASMNLAGSQTSANGNLTLNASAGDLGLAGATTVAGGALSAHAAGTLTNDRGVLSSSGAQTLSAGALSNQGGEIASQSTLDVAANAALNNQQGIVQAAGRESISAGSIDNTAGRIVSLNADGLDVATSGALVNGAGNTATGATGGVIGTNGSLNVSAGAIANQGQLTANGDTAIRAQSLDNPAGSIVAGGSLGMRVAGALGNRNGTLSGDSITVSAGSIDDTNGAIESNTLALSTSGDLINRGGAIQQYGDADQTLAVGGSIDNTGGTIASNASNLTVSAQNITNDDHGSIEHAGAGTLAVDARGTLSNVGGQVATNGALNAQTVSIHNTNGTLSAQGSASVDAKNALVNHDGTLYGADGLTATTQGTFDNSAGSTQTNGNLSIAAGGALSNAQGSISANGAHGSTAVSASSIDNTSGTLTNAGDGALTVTSSTAVANTGGTLGGNGDVTLNAQSLTNTAGAQLVAGGAANLNVAQSVNNSGGTVYGATALNLKQAGATVTNAGGQIEGGQDVSMQVALLANAGGAIRANRDIAVGGGVIGDGEMTAGRNLSLAVAGDYTNSAANRLHADGNLSLSATGTLTNTGTLAAGTSINASGANVVNSANADIDSATTTVTASNTLTNAGRIEGDTVTTNSATLANTGAVIGNNVQVNASDVQNSGAAAVIAGAQGVKVYAANSVTNADGALMYSAGNLEIARDGARDASGLLADQTGTLTNSAANIEAAGDIDIAAHTVNNSRTGVVTQAGTAQDAGTTTLSLWTAGIPTGDLGQYQSGYWNFDAGAIGIAAIGGLMKPITVTVPKSQVANLNTAAQTLSLTTPLFDSYIDASSPTTEVCKNFCIEVPVAQTRTITNNATQYYNSITDNGDTYTITLWPDWNPNTNIRPDDVKTRTDLGSDSHDYVELSRTTKTTIATDQLLSAGTAATIQSQGSIRINADGGSINNQSSAMAAGGNLVRRANGGTVNDTGTVLQQTVTTDTQSTFFWHQKTGGSTDTKTVEDGVSSTTTTVGALAAIATAGGAVQTTGANINIGSVNLVGQTVLGSGVTGGNATGTQLGNLSGQTNRPQTLGSASGGIPNLTLPINGLFSLQPAPSATYLVATDPRFTTYSKFVSSDYMLGQLGLNPQTTEKRLGDGMYEEQLVMNQVTQLTGRTFLTGYTDNMDEYTALMNNGVTYAQAFGLTPGVGLTDAQMQQLTTDMVWLVSQTVTLPDGTQQTVLVPKLYLAQSSTVDLQDSGAIVAGNTVNLNATGDVNNSGQIVSNVATTVIGNNVVNSGVIGSGGTTAVAAVQDVRNVSGRIGGADTLVQAGRDVINETATTDISKTLNESGFTSSASSQSTLATGTISASGNALILAGRDVDLSGASIESGGSAMVGAGRDINVGTTTLTSTRDAGTNDGLNGGHDSVTQNVGSTITTGGSFTSVSGGNTTLTDATVKSAGDATMIAGNDLTVTAAKDTATHSEQSLGGPQAKHTASSYDEAVQGSDLNANNNMTLGAGQGATASALLSQYGVGVAKDAATGGGNLSVLGSSVTTGSTAADGSMSGGATTLAATGNVTIGAVNETHDSQSWEHVEHSGFMSSDKTTDQKSSHEVDAVGATVAGDTVGVTAGHDLTIAGSTVASTSDMVLSAGHDLTITTTQNTSESSSFHEETKSGLGATGGAGISYGSSDQKDTTHDSSVTQNSSLVGSTNGSVTMAAGNDLHITGSDVIAAQNITGVAANVTIDSATNTNHHDETQETKTSGFTLGVGGSVAQAISSAVDQSHAASDSHDGRAKALHAVAAAGNAGDAVGQLASGGTPDVSIELSWGTSHTKNTFTEDQTTQTGSAINAGGNATFIATGNGTPGSGNLTIAGSDVSASNVALVAQNQVNLVNSTNTDSTRSTNESSSASVGVSYGTKGWGVSASMSNSHGDSNSDAVTQNNTHVTASNNVTIVSGGDTNIVGADVSGNHVAADIGGNLNIQSVQDTTVSAAHQSSTGGGFSISQGGGSASISSQHGSANGNYAAVNEQAGIQAGSGGFDISVKGNTNLTGAYIGSDAEASKNNLTTGTLTYSDIQNHSEYNSSTSGFGVGTQGFTPMIGQSDHSNSTATTKTAISAGTITVTDSAGQTQDVSNLNRDTSNLNGTVSKLPDVSGVLGDELDVMSAANAAGQAVAKDIGTYADYKQAKARDGQKAAALLGDTELAGEYKADADAWSEGGTNRIILHVAGGALLGGLGGGSVVGAAGGAAGAGASAYLAPALNDVANQFGDPGTVGHGVGNVIANLLATAAGGAVGGGVGAAAASNVDAFNRQLHPTEAQKLAQLMQGKSTDEQYRLAAAECALVLCAAGVPDNDASKAALQQMQDAGQYFTAEQSTLVKAGAFDGYGVADAFGDWSDRNQVPVRAVGAVQGVTGAAAAAGAISVACPTVIACSLGAAVATTSLDYSNAGFAQMLSGNVTSTYGEQVLQSLGLSPQAAALAYGAINLGAAAGTTLTSQGVPTASGGSAATQEAKITNNFYRDGSPSLDPIGSPSGIVVTVDPNKTTTVLGSFALDMNNVINEQLGYPKTTNFDAKPGGFNVLNVPDNMYKTPDQFWGEVNMPFLDQAIQRGDNIFIATKPTPDVLVRPDGSLTGFGREMQYLQKNGYSYDSVSGMMTRR</sequence>
<dbReference type="Pfam" id="PF05860">
    <property type="entry name" value="TPS"/>
    <property type="match status" value="1"/>
</dbReference>
<dbReference type="NCBIfam" id="TIGR01731">
    <property type="entry name" value="fil_hemag_20aa"/>
    <property type="match status" value="16"/>
</dbReference>
<dbReference type="SMART" id="SM00912">
    <property type="entry name" value="Haemagg_act"/>
    <property type="match status" value="1"/>
</dbReference>
<organism evidence="3 4">
    <name type="scientific">Paraburkholderia edwinii</name>
    <dbReference type="NCBI Taxonomy" id="2861782"/>
    <lineage>
        <taxon>Bacteria</taxon>
        <taxon>Pseudomonadati</taxon>
        <taxon>Pseudomonadota</taxon>
        <taxon>Betaproteobacteria</taxon>
        <taxon>Burkholderiales</taxon>
        <taxon>Burkholderiaceae</taxon>
        <taxon>Paraburkholderia</taxon>
    </lineage>
</organism>
<evidence type="ECO:0000259" key="2">
    <source>
        <dbReference type="SMART" id="SM00912"/>
    </source>
</evidence>
<dbReference type="Proteomes" id="UP000826462">
    <property type="component" value="Chromosome 2"/>
</dbReference>
<dbReference type="InterPro" id="IPR011050">
    <property type="entry name" value="Pectin_lyase_fold/virulence"/>
</dbReference>
<name>A0ABX8UUK4_9BURK</name>
<feature type="compositionally biased region" description="Gly residues" evidence="1">
    <location>
        <begin position="2378"/>
        <end position="2390"/>
    </location>
</feature>
<reference evidence="3 4" key="1">
    <citation type="submission" date="2021-07" db="EMBL/GenBank/DDBJ databases">
        <title>Paraburkholderia edwinii protects Aspergillus sp. from phenazines by acting as a toxin sponge.</title>
        <authorList>
            <person name="Dahlstrom K.M."/>
            <person name="Newman D.K."/>
        </authorList>
    </citation>
    <scope>NUCLEOTIDE SEQUENCE [LARGE SCALE GENOMIC DNA]</scope>
    <source>
        <strain evidence="3 4">Pe01</strain>
    </source>
</reference>
<feature type="region of interest" description="Disordered" evidence="1">
    <location>
        <begin position="2040"/>
        <end position="2090"/>
    </location>
</feature>
<feature type="domain" description="Filamentous haemagglutinin FhaB/tRNA nuclease CdiA-like TPS" evidence="2">
    <location>
        <begin position="58"/>
        <end position="179"/>
    </location>
</feature>
<evidence type="ECO:0000256" key="1">
    <source>
        <dbReference type="SAM" id="MobiDB-lite"/>
    </source>
</evidence>
<dbReference type="NCBIfam" id="TIGR01901">
    <property type="entry name" value="adhes_NPXG"/>
    <property type="match status" value="1"/>
</dbReference>
<protein>
    <submittedName>
        <fullName evidence="3">Hemagglutinin repeat-containing protein</fullName>
    </submittedName>
</protein>
<evidence type="ECO:0000313" key="4">
    <source>
        <dbReference type="Proteomes" id="UP000826462"/>
    </source>
</evidence>
<feature type="region of interest" description="Disordered" evidence="1">
    <location>
        <begin position="1858"/>
        <end position="1881"/>
    </location>
</feature>
<accession>A0ABX8UUK4</accession>
<feature type="compositionally biased region" description="Polar residues" evidence="1">
    <location>
        <begin position="2078"/>
        <end position="2090"/>
    </location>
</feature>
<dbReference type="InterPro" id="IPR008638">
    <property type="entry name" value="FhaB/CdiA-like_TPS"/>
</dbReference>